<evidence type="ECO:0000313" key="1">
    <source>
        <dbReference type="EMBL" id="CAA9355237.1"/>
    </source>
</evidence>
<dbReference type="EMBL" id="CADCUA010000720">
    <property type="protein sequence ID" value="CAA9355237.1"/>
    <property type="molecule type" value="Genomic_DNA"/>
</dbReference>
<name>A0A6J4MCY4_9GAMM</name>
<reference evidence="1" key="1">
    <citation type="submission" date="2020-02" db="EMBL/GenBank/DDBJ databases">
        <authorList>
            <person name="Meier V. D."/>
        </authorList>
    </citation>
    <scope>NUCLEOTIDE SEQUENCE</scope>
    <source>
        <strain evidence="1">AVDCRST_MAG71</strain>
    </source>
</reference>
<dbReference type="AlphaFoldDB" id="A0A6J4MCY4"/>
<protein>
    <submittedName>
        <fullName evidence="1">Uncharacterized protein</fullName>
    </submittedName>
</protein>
<accession>A0A6J4MCY4</accession>
<gene>
    <name evidence="1" type="ORF">AVDCRST_MAG71-2992</name>
</gene>
<proteinExistence type="predicted"/>
<feature type="non-terminal residue" evidence="1">
    <location>
        <position position="46"/>
    </location>
</feature>
<feature type="non-terminal residue" evidence="1">
    <location>
        <position position="1"/>
    </location>
</feature>
<organism evidence="1">
    <name type="scientific">uncultured Lysobacter sp</name>
    <dbReference type="NCBI Taxonomy" id="271060"/>
    <lineage>
        <taxon>Bacteria</taxon>
        <taxon>Pseudomonadati</taxon>
        <taxon>Pseudomonadota</taxon>
        <taxon>Gammaproteobacteria</taxon>
        <taxon>Lysobacterales</taxon>
        <taxon>Lysobacteraceae</taxon>
        <taxon>Lysobacter</taxon>
        <taxon>environmental samples</taxon>
    </lineage>
</organism>
<sequence>ARRNQKKARPGRAGSGLCSLPHVGIRTHREGNVTGFARCSAKRHCR</sequence>